<keyword evidence="11 16" id="KW-0067">ATP-binding</keyword>
<dbReference type="Pfam" id="PF03309">
    <property type="entry name" value="Pan_kinase"/>
    <property type="match status" value="1"/>
</dbReference>
<feature type="active site" description="Proton acceptor" evidence="16">
    <location>
        <position position="102"/>
    </location>
</feature>
<name>A0A0F4VDL2_PSEFL</name>
<dbReference type="NCBIfam" id="NF009857">
    <property type="entry name" value="PRK13322.1-2"/>
    <property type="match status" value="1"/>
</dbReference>
<keyword evidence="12 16" id="KW-0630">Potassium</keyword>
<comment type="catalytic activity">
    <reaction evidence="1 16">
        <text>(R)-pantothenate + ATP = (R)-4'-phosphopantothenate + ADP + H(+)</text>
        <dbReference type="Rhea" id="RHEA:16373"/>
        <dbReference type="ChEBI" id="CHEBI:10986"/>
        <dbReference type="ChEBI" id="CHEBI:15378"/>
        <dbReference type="ChEBI" id="CHEBI:29032"/>
        <dbReference type="ChEBI" id="CHEBI:30616"/>
        <dbReference type="ChEBI" id="CHEBI:456216"/>
        <dbReference type="EC" id="2.7.1.33"/>
    </reaction>
</comment>
<feature type="binding site" evidence="16">
    <location>
        <position position="93"/>
    </location>
    <ligand>
        <name>substrate</name>
    </ligand>
</feature>
<feature type="binding site" evidence="16">
    <location>
        <position position="181"/>
    </location>
    <ligand>
        <name>substrate</name>
    </ligand>
</feature>
<feature type="binding site" evidence="16">
    <location>
        <position position="122"/>
    </location>
    <ligand>
        <name>K(+)</name>
        <dbReference type="ChEBI" id="CHEBI:29103"/>
    </ligand>
</feature>
<accession>A0A0F4VDL2</accession>
<evidence type="ECO:0000256" key="5">
    <source>
        <dbReference type="ARBA" id="ARBA00011738"/>
    </source>
</evidence>
<dbReference type="NCBIfam" id="NF009859">
    <property type="entry name" value="PRK13322.1-4"/>
    <property type="match status" value="1"/>
</dbReference>
<evidence type="ECO:0000256" key="6">
    <source>
        <dbReference type="ARBA" id="ARBA00012102"/>
    </source>
</evidence>
<feature type="binding site" evidence="16">
    <location>
        <begin position="6"/>
        <end position="13"/>
    </location>
    <ligand>
        <name>ATP</name>
        <dbReference type="ChEBI" id="CHEBI:30616"/>
    </ligand>
</feature>
<dbReference type="AlphaFoldDB" id="A0A0F4VDL2"/>
<comment type="cofactor">
    <cofactor evidence="2">
        <name>K(+)</name>
        <dbReference type="ChEBI" id="CHEBI:29103"/>
    </cofactor>
</comment>
<evidence type="ECO:0000256" key="2">
    <source>
        <dbReference type="ARBA" id="ARBA00001958"/>
    </source>
</evidence>
<evidence type="ECO:0000256" key="3">
    <source>
        <dbReference type="ARBA" id="ARBA00004496"/>
    </source>
</evidence>
<proteinExistence type="inferred from homology"/>
<protein>
    <recommendedName>
        <fullName evidence="15 16">Type III pantothenate kinase</fullName>
        <ecNumber evidence="6 16">2.7.1.33</ecNumber>
    </recommendedName>
    <alternativeName>
        <fullName evidence="16">PanK-III</fullName>
    </alternativeName>
    <alternativeName>
        <fullName evidence="16">Pantothenic acid kinase</fullName>
    </alternativeName>
</protein>
<evidence type="ECO:0000256" key="10">
    <source>
        <dbReference type="ARBA" id="ARBA00022777"/>
    </source>
</evidence>
<dbReference type="PANTHER" id="PTHR34265:SF1">
    <property type="entry name" value="TYPE III PANTOTHENATE KINASE"/>
    <property type="match status" value="1"/>
</dbReference>
<dbReference type="CDD" id="cd24015">
    <property type="entry name" value="ASKHA_NBD_PanK-III"/>
    <property type="match status" value="1"/>
</dbReference>
<keyword evidence="8 16" id="KW-0808">Transferase</keyword>
<comment type="cofactor">
    <cofactor evidence="16">
        <name>NH4(+)</name>
        <dbReference type="ChEBI" id="CHEBI:28938"/>
    </cofactor>
    <cofactor evidence="16">
        <name>K(+)</name>
        <dbReference type="ChEBI" id="CHEBI:29103"/>
    </cofactor>
    <text evidence="16">A monovalent cation. Ammonium or potassium.</text>
</comment>
<evidence type="ECO:0000313" key="17">
    <source>
        <dbReference type="EMBL" id="KJZ66600.1"/>
    </source>
</evidence>
<evidence type="ECO:0000256" key="14">
    <source>
        <dbReference type="ARBA" id="ARBA00038036"/>
    </source>
</evidence>
<dbReference type="GO" id="GO:0005737">
    <property type="term" value="C:cytoplasm"/>
    <property type="evidence" value="ECO:0007669"/>
    <property type="project" value="UniProtKB-SubCell"/>
</dbReference>
<dbReference type="EC" id="2.7.1.33" evidence="6 16"/>
<organism evidence="17 18">
    <name type="scientific">Pseudomonas fluorescens</name>
    <dbReference type="NCBI Taxonomy" id="294"/>
    <lineage>
        <taxon>Bacteria</taxon>
        <taxon>Pseudomonadati</taxon>
        <taxon>Pseudomonadota</taxon>
        <taxon>Gammaproteobacteria</taxon>
        <taxon>Pseudomonadales</taxon>
        <taxon>Pseudomonadaceae</taxon>
        <taxon>Pseudomonas</taxon>
    </lineage>
</organism>
<keyword evidence="13 16" id="KW-0173">Coenzyme A biosynthesis</keyword>
<evidence type="ECO:0000256" key="13">
    <source>
        <dbReference type="ARBA" id="ARBA00022993"/>
    </source>
</evidence>
<sequence>MILELDCGNSFIKWRVLDADVRRVVGEGVVDSDLALLESLKALRGLALKFCRLVSVRTAEETSALISLLTEAFGVSVVCAAPSREMSGVRNGYEEFERLGLDRWLAMLGGFQLASGACLVLDFGTAVTADFISRDGEHLGGFICPGMPLMRNQLRTHTRRIRYGDLAAERALESLAPGRTTVEAVERGCSLMLRGFVLTQLELARSYWGDDFSVFLTGGDADLVSEIVPEARVVPDLVFVGLAMACPLS</sequence>
<comment type="subcellular location">
    <subcellularLocation>
        <location evidence="3 16">Cytoplasm</location>
    </subcellularLocation>
</comment>
<dbReference type="InterPro" id="IPR043129">
    <property type="entry name" value="ATPase_NBD"/>
</dbReference>
<feature type="binding site" evidence="16">
    <location>
        <begin position="100"/>
        <end position="103"/>
    </location>
    <ligand>
        <name>substrate</name>
    </ligand>
</feature>
<evidence type="ECO:0000256" key="16">
    <source>
        <dbReference type="HAMAP-Rule" id="MF_01274"/>
    </source>
</evidence>
<keyword evidence="7 16" id="KW-0963">Cytoplasm</keyword>
<dbReference type="Gene3D" id="3.30.420.40">
    <property type="match status" value="2"/>
</dbReference>
<evidence type="ECO:0000256" key="4">
    <source>
        <dbReference type="ARBA" id="ARBA00005225"/>
    </source>
</evidence>
<dbReference type="OrthoDB" id="9781305at2"/>
<comment type="caution">
    <text evidence="17">The sequence shown here is derived from an EMBL/GenBank/DDBJ whole genome shotgun (WGS) entry which is preliminary data.</text>
</comment>
<comment type="function">
    <text evidence="16">Catalyzes the phosphorylation of pantothenate (Pan), the first step in CoA biosynthesis.</text>
</comment>
<evidence type="ECO:0000256" key="15">
    <source>
        <dbReference type="ARBA" id="ARBA00040883"/>
    </source>
</evidence>
<feature type="binding site" evidence="16">
    <location>
        <position position="125"/>
    </location>
    <ligand>
        <name>ATP</name>
        <dbReference type="ChEBI" id="CHEBI:30616"/>
    </ligand>
</feature>
<dbReference type="Proteomes" id="UP000033400">
    <property type="component" value="Unassembled WGS sequence"/>
</dbReference>
<evidence type="ECO:0000256" key="7">
    <source>
        <dbReference type="ARBA" id="ARBA00022490"/>
    </source>
</evidence>
<evidence type="ECO:0000256" key="8">
    <source>
        <dbReference type="ARBA" id="ARBA00022679"/>
    </source>
</evidence>
<dbReference type="GO" id="GO:0015937">
    <property type="term" value="P:coenzyme A biosynthetic process"/>
    <property type="evidence" value="ECO:0007669"/>
    <property type="project" value="UniProtKB-UniRule"/>
</dbReference>
<dbReference type="EMBL" id="LACH01000012">
    <property type="protein sequence ID" value="KJZ66600.1"/>
    <property type="molecule type" value="Genomic_DNA"/>
</dbReference>
<reference evidence="17 18" key="1">
    <citation type="submission" date="2015-03" db="EMBL/GenBank/DDBJ databases">
        <title>Comparative genomics of Pseudomonas insights into diversity of traits involved in vanlence and defense.</title>
        <authorList>
            <person name="Qin Y."/>
        </authorList>
    </citation>
    <scope>NUCLEOTIDE SEQUENCE [LARGE SCALE GENOMIC DNA]</scope>
    <source>
        <strain evidence="17 18">H24</strain>
    </source>
</reference>
<dbReference type="GO" id="GO:0005524">
    <property type="term" value="F:ATP binding"/>
    <property type="evidence" value="ECO:0007669"/>
    <property type="project" value="UniProtKB-UniRule"/>
</dbReference>
<keyword evidence="9 16" id="KW-0547">Nucleotide-binding</keyword>
<keyword evidence="10 16" id="KW-0418">Kinase</keyword>
<dbReference type="InterPro" id="IPR004619">
    <property type="entry name" value="Type_III_PanK"/>
</dbReference>
<evidence type="ECO:0000256" key="9">
    <source>
        <dbReference type="ARBA" id="ARBA00022741"/>
    </source>
</evidence>
<gene>
    <name evidence="16" type="primary">coaX</name>
    <name evidence="17" type="ORF">VD17_07175</name>
</gene>
<evidence type="ECO:0000256" key="11">
    <source>
        <dbReference type="ARBA" id="ARBA00022840"/>
    </source>
</evidence>
<evidence type="ECO:0000313" key="18">
    <source>
        <dbReference type="Proteomes" id="UP000033400"/>
    </source>
</evidence>
<dbReference type="SUPFAM" id="SSF53067">
    <property type="entry name" value="Actin-like ATPase domain"/>
    <property type="match status" value="2"/>
</dbReference>
<keyword evidence="16" id="KW-0479">Metal-binding</keyword>
<comment type="pathway">
    <text evidence="4 16">Cofactor biosynthesis; coenzyme A biosynthesis; CoA from (R)-pantothenate: step 1/5.</text>
</comment>
<comment type="similarity">
    <text evidence="14 16">Belongs to the type III pantothenate kinase family.</text>
</comment>
<dbReference type="UniPathway" id="UPA00241">
    <property type="reaction ID" value="UER00352"/>
</dbReference>
<dbReference type="GO" id="GO:0046872">
    <property type="term" value="F:metal ion binding"/>
    <property type="evidence" value="ECO:0007669"/>
    <property type="project" value="UniProtKB-KW"/>
</dbReference>
<dbReference type="HAMAP" id="MF_01274">
    <property type="entry name" value="Pantothen_kinase_3"/>
    <property type="match status" value="1"/>
</dbReference>
<evidence type="ECO:0000256" key="1">
    <source>
        <dbReference type="ARBA" id="ARBA00001206"/>
    </source>
</evidence>
<comment type="subunit">
    <text evidence="5 16">Homodimer.</text>
</comment>
<dbReference type="RefSeq" id="WP_046053259.1">
    <property type="nucleotide sequence ID" value="NZ_LACH01000012.1"/>
</dbReference>
<evidence type="ECO:0000256" key="12">
    <source>
        <dbReference type="ARBA" id="ARBA00022958"/>
    </source>
</evidence>
<dbReference type="PATRIC" id="fig|294.133.peg.464"/>
<dbReference type="PANTHER" id="PTHR34265">
    <property type="entry name" value="TYPE III PANTOTHENATE KINASE"/>
    <property type="match status" value="1"/>
</dbReference>
<dbReference type="GO" id="GO:0004594">
    <property type="term" value="F:pantothenate kinase activity"/>
    <property type="evidence" value="ECO:0007669"/>
    <property type="project" value="UniProtKB-UniRule"/>
</dbReference>
<dbReference type="NCBIfam" id="TIGR00671">
    <property type="entry name" value="baf"/>
    <property type="match status" value="1"/>
</dbReference>